<dbReference type="AlphaFoldDB" id="A0ABD2X7N2"/>
<feature type="transmembrane region" description="Helical" evidence="1">
    <location>
        <begin position="128"/>
        <end position="148"/>
    </location>
</feature>
<keyword evidence="4" id="KW-1185">Reference proteome</keyword>
<protein>
    <submittedName>
        <fullName evidence="3">Uncharacterized protein</fullName>
    </submittedName>
</protein>
<organism evidence="3 4">
    <name type="scientific">Trichogramma kaykai</name>
    <dbReference type="NCBI Taxonomy" id="54128"/>
    <lineage>
        <taxon>Eukaryota</taxon>
        <taxon>Metazoa</taxon>
        <taxon>Ecdysozoa</taxon>
        <taxon>Arthropoda</taxon>
        <taxon>Hexapoda</taxon>
        <taxon>Insecta</taxon>
        <taxon>Pterygota</taxon>
        <taxon>Neoptera</taxon>
        <taxon>Endopterygota</taxon>
        <taxon>Hymenoptera</taxon>
        <taxon>Apocrita</taxon>
        <taxon>Proctotrupomorpha</taxon>
        <taxon>Chalcidoidea</taxon>
        <taxon>Trichogrammatidae</taxon>
        <taxon>Trichogramma</taxon>
    </lineage>
</organism>
<sequence length="206" mass="23498">MKKTTATILLCLWLCSNCRIAQCFDVARTRSNYFLRNDYPEDRNKLWLGHMARRRIVAQPVARGTTSLGLEPKSDELKLPRSYYGMPAAPFVPSVYSVIFKVSNFQIFFLASKQIISHVCFFRAFDPISVLASLAFLAFLLQSFAALFDRTRAFVPTIVSSRRSSKDNGEQFEDIEKQVLRALEEYASTSNNVLGDEKEREKSTTL</sequence>
<gene>
    <name evidence="3" type="ORF">TKK_006060</name>
</gene>
<keyword evidence="1" id="KW-1133">Transmembrane helix</keyword>
<keyword evidence="1" id="KW-0472">Membrane</keyword>
<feature type="chain" id="PRO_5044768147" evidence="2">
    <location>
        <begin position="24"/>
        <end position="206"/>
    </location>
</feature>
<accession>A0ABD2X7N2</accession>
<feature type="signal peptide" evidence="2">
    <location>
        <begin position="1"/>
        <end position="23"/>
    </location>
</feature>
<comment type="caution">
    <text evidence="3">The sequence shown here is derived from an EMBL/GenBank/DDBJ whole genome shotgun (WGS) entry which is preliminary data.</text>
</comment>
<evidence type="ECO:0000313" key="3">
    <source>
        <dbReference type="EMBL" id="KAL3400938.1"/>
    </source>
</evidence>
<keyword evidence="2" id="KW-0732">Signal</keyword>
<evidence type="ECO:0000313" key="4">
    <source>
        <dbReference type="Proteomes" id="UP001627154"/>
    </source>
</evidence>
<proteinExistence type="predicted"/>
<dbReference type="EMBL" id="JBJJXI010000050">
    <property type="protein sequence ID" value="KAL3400938.1"/>
    <property type="molecule type" value="Genomic_DNA"/>
</dbReference>
<evidence type="ECO:0000256" key="2">
    <source>
        <dbReference type="SAM" id="SignalP"/>
    </source>
</evidence>
<reference evidence="3 4" key="1">
    <citation type="journal article" date="2024" name="bioRxiv">
        <title>A reference genome for Trichogramma kaykai: A tiny desert-dwelling parasitoid wasp with competing sex-ratio distorters.</title>
        <authorList>
            <person name="Culotta J."/>
            <person name="Lindsey A.R."/>
        </authorList>
    </citation>
    <scope>NUCLEOTIDE SEQUENCE [LARGE SCALE GENOMIC DNA]</scope>
    <source>
        <strain evidence="3 4">KSX58</strain>
    </source>
</reference>
<evidence type="ECO:0000256" key="1">
    <source>
        <dbReference type="SAM" id="Phobius"/>
    </source>
</evidence>
<dbReference type="Proteomes" id="UP001627154">
    <property type="component" value="Unassembled WGS sequence"/>
</dbReference>
<keyword evidence="1" id="KW-0812">Transmembrane</keyword>
<name>A0ABD2X7N2_9HYME</name>